<dbReference type="EMBL" id="FWYB01000002">
    <property type="protein sequence ID" value="SMC68747.1"/>
    <property type="molecule type" value="Genomic_DNA"/>
</dbReference>
<gene>
    <name evidence="1" type="ORF">SAMN04488101_102192</name>
</gene>
<dbReference type="Gene3D" id="2.40.128.640">
    <property type="match status" value="1"/>
</dbReference>
<dbReference type="Pfam" id="PF04170">
    <property type="entry name" value="NlpE"/>
    <property type="match status" value="1"/>
</dbReference>
<dbReference type="InterPro" id="IPR007298">
    <property type="entry name" value="Cu-R_lipoprotein_NlpE"/>
</dbReference>
<reference evidence="1 2" key="1">
    <citation type="submission" date="2017-04" db="EMBL/GenBank/DDBJ databases">
        <authorList>
            <person name="Afonso C.L."/>
            <person name="Miller P.J."/>
            <person name="Scott M.A."/>
            <person name="Spackman E."/>
            <person name="Goraichik I."/>
            <person name="Dimitrov K.M."/>
            <person name="Suarez D.L."/>
            <person name="Swayne D.E."/>
        </authorList>
    </citation>
    <scope>NUCLEOTIDE SEQUENCE [LARGE SCALE GENOMIC DNA]</scope>
    <source>
        <strain evidence="1 2">DSM 19625</strain>
    </source>
</reference>
<dbReference type="RefSeq" id="WP_084287791.1">
    <property type="nucleotide sequence ID" value="NZ_FWYB01000002.1"/>
</dbReference>
<accession>A0A1W2B6Z7</accession>
<dbReference type="AlphaFoldDB" id="A0A1W2B6Z7"/>
<protein>
    <submittedName>
        <fullName evidence="1">Uncharacterized lipoprotein NlpE involved in copper resistance</fullName>
    </submittedName>
</protein>
<dbReference type="Proteomes" id="UP000192678">
    <property type="component" value="Unassembled WGS sequence"/>
</dbReference>
<dbReference type="STRING" id="475255.SAMN04488101_102192"/>
<organism evidence="1 2">
    <name type="scientific">Pedobacter nyackensis</name>
    <dbReference type="NCBI Taxonomy" id="475255"/>
    <lineage>
        <taxon>Bacteria</taxon>
        <taxon>Pseudomonadati</taxon>
        <taxon>Bacteroidota</taxon>
        <taxon>Sphingobacteriia</taxon>
        <taxon>Sphingobacteriales</taxon>
        <taxon>Sphingobacteriaceae</taxon>
        <taxon>Pedobacter</taxon>
    </lineage>
</organism>
<dbReference type="OrthoDB" id="5348860at2"/>
<sequence length="157" mass="17299">MKKQILTLAFASILVWGCNSETKQKLAADSNAVADGIDTSAVSKVPDTDTHNAKNSLDWEGTYKGLTPCADCEGIETEVTLNKGMTFVIKTKYKGKSDKVFEETGSFKWDERGSNIILDGLKDRSNQFFVGENTLTQLDMDGHKITGNLADHYVLKK</sequence>
<keyword evidence="1" id="KW-0449">Lipoprotein</keyword>
<proteinExistence type="predicted"/>
<keyword evidence="2" id="KW-1185">Reference proteome</keyword>
<evidence type="ECO:0000313" key="1">
    <source>
        <dbReference type="EMBL" id="SMC68747.1"/>
    </source>
</evidence>
<name>A0A1W2B6Z7_9SPHI</name>
<evidence type="ECO:0000313" key="2">
    <source>
        <dbReference type="Proteomes" id="UP000192678"/>
    </source>
</evidence>